<dbReference type="PANTHER" id="PTHR30069">
    <property type="entry name" value="TONB-DEPENDENT OUTER MEMBRANE RECEPTOR"/>
    <property type="match status" value="1"/>
</dbReference>
<sequence>MRKSLLITCWFCFLLCMKVQQLKAQDQCGSASVETAEGFYNIGRFHECISGLKKCLSANGFNYTERFQAYRLMAMSYLAIDSIDAADDNIRRILLMQDNFEAYASDPNRFKLEVMYLRQVLRSSLISSVSKKAENINLAPATIQIISAADIRNRGYQDVESIFYDLPGFDISRDFGITFSTMYQRGYRSATMTERTLLLVDGVESNEMWTNAAFLSKQFPVSNIKRVEVIYGPASTIYGANAFVGVINIVTKNEDDYFPFDRNNIAAKKKTLAVNVQTGYGSLNTRFIDVNVAKHVNKDVFFSLTGRVYKSDNMDLSRYSNWNGIIHYDSSAYNRVFTIQKPSRDTILKFAAADPTKQYFRITADSSVLYATDQALARAAQLDSTAYSKTYKGVNPAEFHNPINDFYLSGKARFGDFNLGFEYFNKNEGSVGDYTSRFASINNALTNWQVRQFYFYVKYDKALSEKISFSNFTYYRGTDFGNNSKATAYKSYGNQSISFYELVRSNGATQPFFTPTYYAQSSSQFRTEFKLQYKFNEKWDLNTGGEMRTGSLQGDYVKGTTDPAIVNGTVTGGNTLPGGNNYTPYTVGAYTQLNYQNVAKHLNVSAALRYDHNRFRQIGGYGSIFNPRFSVVYYPGNMVFKAIYSEAFMDASSFNKFSTSATRLASNASLQPEKVKNIEFSARYTFNKLNPGSFVEASFYQANYNNTLALVSFVMPNGTLTNRFEGLGKAKIMGVQVNAQVEVQHNVAVFFNFTFTNPKTTLPSVVSKTDSVVKRTGDIADYSSNFGVNVKLLKQDKLNLNLRGNLVGAKPTGKATSISDNPLNSIDGYFLAHLNVNYQLNSWLTVQAGCSNLFNKEYFSPGVRSADNIQYAPTIPQYGRMFQGQLIFNITK</sequence>
<accession>A0A1T4PME8</accession>
<keyword evidence="3 10" id="KW-1134">Transmembrane beta strand</keyword>
<feature type="signal peptide" evidence="12">
    <location>
        <begin position="1"/>
        <end position="24"/>
    </location>
</feature>
<dbReference type="RefSeq" id="WP_078831680.1">
    <property type="nucleotide sequence ID" value="NZ_FUWH01000006.1"/>
</dbReference>
<dbReference type="Gene3D" id="2.170.130.10">
    <property type="entry name" value="TonB-dependent receptor, plug domain"/>
    <property type="match status" value="1"/>
</dbReference>
<keyword evidence="7 10" id="KW-0472">Membrane</keyword>
<evidence type="ECO:0000259" key="14">
    <source>
        <dbReference type="Pfam" id="PF07715"/>
    </source>
</evidence>
<keyword evidence="8 15" id="KW-0675">Receptor</keyword>
<protein>
    <submittedName>
        <fullName evidence="15">Outer membrane receptor proteins, mostly Fe transport</fullName>
    </submittedName>
</protein>
<evidence type="ECO:0000313" key="15">
    <source>
        <dbReference type="EMBL" id="SJZ92764.1"/>
    </source>
</evidence>
<keyword evidence="2 10" id="KW-0813">Transport</keyword>
<keyword evidence="4 10" id="KW-0812">Transmembrane</keyword>
<evidence type="ECO:0000259" key="13">
    <source>
        <dbReference type="Pfam" id="PF00593"/>
    </source>
</evidence>
<dbReference type="Pfam" id="PF00593">
    <property type="entry name" value="TonB_dep_Rec_b-barrel"/>
    <property type="match status" value="1"/>
</dbReference>
<dbReference type="Proteomes" id="UP000190888">
    <property type="component" value="Unassembled WGS sequence"/>
</dbReference>
<evidence type="ECO:0000256" key="12">
    <source>
        <dbReference type="SAM" id="SignalP"/>
    </source>
</evidence>
<dbReference type="EMBL" id="FUWH01000006">
    <property type="protein sequence ID" value="SJZ92764.1"/>
    <property type="molecule type" value="Genomic_DNA"/>
</dbReference>
<dbReference type="InterPro" id="IPR037066">
    <property type="entry name" value="Plug_dom_sf"/>
</dbReference>
<comment type="similarity">
    <text evidence="10 11">Belongs to the TonB-dependent receptor family.</text>
</comment>
<keyword evidence="6 11" id="KW-0798">TonB box</keyword>
<evidence type="ECO:0000256" key="8">
    <source>
        <dbReference type="ARBA" id="ARBA00023170"/>
    </source>
</evidence>
<evidence type="ECO:0000256" key="10">
    <source>
        <dbReference type="PROSITE-ProRule" id="PRU01360"/>
    </source>
</evidence>
<dbReference type="SUPFAM" id="SSF56935">
    <property type="entry name" value="Porins"/>
    <property type="match status" value="1"/>
</dbReference>
<dbReference type="InterPro" id="IPR039426">
    <property type="entry name" value="TonB-dep_rcpt-like"/>
</dbReference>
<dbReference type="InterPro" id="IPR000531">
    <property type="entry name" value="Beta-barrel_TonB"/>
</dbReference>
<dbReference type="PANTHER" id="PTHR30069:SF29">
    <property type="entry name" value="HEMOGLOBIN AND HEMOGLOBIN-HAPTOGLOBIN-BINDING PROTEIN 1-RELATED"/>
    <property type="match status" value="1"/>
</dbReference>
<organism evidence="15 16">
    <name type="scientific">Sediminibacterium ginsengisoli</name>
    <dbReference type="NCBI Taxonomy" id="413434"/>
    <lineage>
        <taxon>Bacteria</taxon>
        <taxon>Pseudomonadati</taxon>
        <taxon>Bacteroidota</taxon>
        <taxon>Chitinophagia</taxon>
        <taxon>Chitinophagales</taxon>
        <taxon>Chitinophagaceae</taxon>
        <taxon>Sediminibacterium</taxon>
    </lineage>
</organism>
<reference evidence="15 16" key="1">
    <citation type="submission" date="2017-02" db="EMBL/GenBank/DDBJ databases">
        <authorList>
            <person name="Peterson S.W."/>
        </authorList>
    </citation>
    <scope>NUCLEOTIDE SEQUENCE [LARGE SCALE GENOMIC DNA]</scope>
    <source>
        <strain evidence="15 16">DSM 22335</strain>
    </source>
</reference>
<dbReference type="GO" id="GO:0009279">
    <property type="term" value="C:cell outer membrane"/>
    <property type="evidence" value="ECO:0007669"/>
    <property type="project" value="UniProtKB-SubCell"/>
</dbReference>
<keyword evidence="9 10" id="KW-0998">Cell outer membrane</keyword>
<keyword evidence="16" id="KW-1185">Reference proteome</keyword>
<dbReference type="STRING" id="413434.SAMN04488132_106102"/>
<evidence type="ECO:0000313" key="16">
    <source>
        <dbReference type="Proteomes" id="UP000190888"/>
    </source>
</evidence>
<keyword evidence="5 12" id="KW-0732">Signal</keyword>
<dbReference type="OrthoDB" id="9764669at2"/>
<evidence type="ECO:0000256" key="1">
    <source>
        <dbReference type="ARBA" id="ARBA00004571"/>
    </source>
</evidence>
<evidence type="ECO:0000256" key="2">
    <source>
        <dbReference type="ARBA" id="ARBA00022448"/>
    </source>
</evidence>
<dbReference type="Gene3D" id="2.40.170.20">
    <property type="entry name" value="TonB-dependent receptor, beta-barrel domain"/>
    <property type="match status" value="1"/>
</dbReference>
<evidence type="ECO:0000256" key="9">
    <source>
        <dbReference type="ARBA" id="ARBA00023237"/>
    </source>
</evidence>
<dbReference type="InterPro" id="IPR036942">
    <property type="entry name" value="Beta-barrel_TonB_sf"/>
</dbReference>
<evidence type="ECO:0000256" key="7">
    <source>
        <dbReference type="ARBA" id="ARBA00023136"/>
    </source>
</evidence>
<proteinExistence type="inferred from homology"/>
<evidence type="ECO:0000256" key="3">
    <source>
        <dbReference type="ARBA" id="ARBA00022452"/>
    </source>
</evidence>
<dbReference type="GO" id="GO:0015344">
    <property type="term" value="F:siderophore uptake transmembrane transporter activity"/>
    <property type="evidence" value="ECO:0007669"/>
    <property type="project" value="TreeGrafter"/>
</dbReference>
<dbReference type="AlphaFoldDB" id="A0A1T4PME8"/>
<evidence type="ECO:0000256" key="4">
    <source>
        <dbReference type="ARBA" id="ARBA00022692"/>
    </source>
</evidence>
<name>A0A1T4PME8_9BACT</name>
<comment type="subcellular location">
    <subcellularLocation>
        <location evidence="1 10">Cell outer membrane</location>
        <topology evidence="1 10">Multi-pass membrane protein</topology>
    </subcellularLocation>
</comment>
<dbReference type="InterPro" id="IPR012910">
    <property type="entry name" value="Plug_dom"/>
</dbReference>
<feature type="chain" id="PRO_5013295560" evidence="12">
    <location>
        <begin position="25"/>
        <end position="892"/>
    </location>
</feature>
<evidence type="ECO:0000256" key="6">
    <source>
        <dbReference type="ARBA" id="ARBA00023077"/>
    </source>
</evidence>
<dbReference type="GO" id="GO:0044718">
    <property type="term" value="P:siderophore transmembrane transport"/>
    <property type="evidence" value="ECO:0007669"/>
    <property type="project" value="TreeGrafter"/>
</dbReference>
<gene>
    <name evidence="15" type="ORF">SAMN04488132_106102</name>
</gene>
<evidence type="ECO:0000256" key="11">
    <source>
        <dbReference type="RuleBase" id="RU003357"/>
    </source>
</evidence>
<feature type="domain" description="TonB-dependent receptor plug" evidence="14">
    <location>
        <begin position="139"/>
        <end position="246"/>
    </location>
</feature>
<evidence type="ECO:0000256" key="5">
    <source>
        <dbReference type="ARBA" id="ARBA00022729"/>
    </source>
</evidence>
<dbReference type="PROSITE" id="PS52016">
    <property type="entry name" value="TONB_DEPENDENT_REC_3"/>
    <property type="match status" value="1"/>
</dbReference>
<dbReference type="Pfam" id="PF07715">
    <property type="entry name" value="Plug"/>
    <property type="match status" value="1"/>
</dbReference>
<feature type="domain" description="TonB-dependent receptor-like beta-barrel" evidence="13">
    <location>
        <begin position="413"/>
        <end position="853"/>
    </location>
</feature>